<dbReference type="KEGG" id="dzi:111277132"/>
<gene>
    <name evidence="15" type="primary">LOC111277132</name>
</gene>
<keyword evidence="9 12" id="KW-0472">Membrane</keyword>
<dbReference type="OrthoDB" id="976941at2759"/>
<dbReference type="PROSITE" id="PS51450">
    <property type="entry name" value="LRR"/>
    <property type="match status" value="3"/>
</dbReference>
<dbReference type="InterPro" id="IPR046956">
    <property type="entry name" value="RLP23-like"/>
</dbReference>
<keyword evidence="11" id="KW-0325">Glycoprotein</keyword>
<dbReference type="SMART" id="SM00365">
    <property type="entry name" value="LRR_SD22"/>
    <property type="match status" value="6"/>
</dbReference>
<evidence type="ECO:0000256" key="5">
    <source>
        <dbReference type="ARBA" id="ARBA00022692"/>
    </source>
</evidence>
<comment type="subcellular location">
    <subcellularLocation>
        <location evidence="1">Cell membrane</location>
        <topology evidence="1">Single-pass type I membrane protein</topology>
    </subcellularLocation>
</comment>
<dbReference type="Pfam" id="PF00560">
    <property type="entry name" value="LRR_1"/>
    <property type="match status" value="10"/>
</dbReference>
<evidence type="ECO:0000256" key="2">
    <source>
        <dbReference type="ARBA" id="ARBA00009592"/>
    </source>
</evidence>
<dbReference type="Proteomes" id="UP000515121">
    <property type="component" value="Unplaced"/>
</dbReference>
<keyword evidence="6" id="KW-0732">Signal</keyword>
<feature type="domain" description="Leucine-rich repeat-containing N-terminal plant-type" evidence="13">
    <location>
        <begin position="32"/>
        <end position="70"/>
    </location>
</feature>
<dbReference type="PRINTS" id="PR00019">
    <property type="entry name" value="LEURICHRPT"/>
</dbReference>
<evidence type="ECO:0000256" key="8">
    <source>
        <dbReference type="ARBA" id="ARBA00022989"/>
    </source>
</evidence>
<dbReference type="FunFam" id="3.80.10.10:FF:000213">
    <property type="entry name" value="Tyrosine-sulfated glycopeptide receptor 1"/>
    <property type="match status" value="1"/>
</dbReference>
<evidence type="ECO:0000256" key="6">
    <source>
        <dbReference type="ARBA" id="ARBA00022729"/>
    </source>
</evidence>
<evidence type="ECO:0000256" key="1">
    <source>
        <dbReference type="ARBA" id="ARBA00004251"/>
    </source>
</evidence>
<evidence type="ECO:0000313" key="15">
    <source>
        <dbReference type="RefSeq" id="XP_022719086.1"/>
    </source>
</evidence>
<evidence type="ECO:0000313" key="14">
    <source>
        <dbReference type="Proteomes" id="UP000515121"/>
    </source>
</evidence>
<dbReference type="GO" id="GO:0005886">
    <property type="term" value="C:plasma membrane"/>
    <property type="evidence" value="ECO:0007669"/>
    <property type="project" value="UniProtKB-SubCell"/>
</dbReference>
<dbReference type="PANTHER" id="PTHR48063:SF48">
    <property type="entry name" value="LRR RECEPTOR-LIKE SERINE_THREONINE-PROTEIN KINASE FLS2"/>
    <property type="match status" value="1"/>
</dbReference>
<dbReference type="GeneID" id="111277132"/>
<sequence>MSAVTVFLIGFVTIVATGITFCVGNSRVLCIDSERQALLTFKQDIIDRSNRLSSWGDGGDCCNWVGVSCNNFTGHVYKLDLRPPTPDYAILSDAEIGVYWLSMLRGKINPSLLLLKHLSHLDLSYNNFGDIRIPQFLGSMKSLIYLDLSGAKFGGALPHQLGNLSKLQHLNLGDLNLGDNSINRLVEARNLQWLSGLSSLKYLDLSGVDLSKATDWLQVTNKLPSLIELHLSACFLDNDPPPIRVNYTSLSILDLSGNYISPSVPKWIFSLHSLVSLDLSGNALGGLIPNSLQNMSSLKFLDLSTNSFDSSIPGWLYNLNHLEFLSLRGNFLQGKISSAIGNLSSIVRLDLSGNQLEGTVPTSLENLVNLRQLDLSNNKIDQVISEILQSLSRCCSDDLKSLNMATNNLSGHLNDQLGLFKSLSYLSLSQNSISGLIPISIGNLSSLKYFDVSENQLDGNLPQSLAQPMSLEYMNIAYNLLEGTVSELLFSSLTRLRVLRASQNKLKFEANSNWIPPFQCRTIEMGYWLLGPKFPTWLQFQKDLSTLDISSAGISDVVPSWFWNFTSKMVSLNISHNGLEGEIPFLPVHKLVDLRSNRFTGPLPGVLPDVATLFFTNNSFSGSLSDFLCDNKLGKPKLFLLQLETNLLSGEIPDCWLKWRGIRVLNMGNNNLTGKIPDSLGSLDFMFLNLRNNKLSGELPLTLQNNRDFFMLDVGENQLGGSIPKWIGESLPNLVILSLRSNSFDGHIPEELCQLGSLQILDLGDNKISGAIPKCFKNLTAMVTKPYDTDAVIDYFVDGEFIRSELLVMKGRVDEYSTTLSLVTTMDLSYNNLIGDIPKELASLEGLQSLNLSGNSLKGKIPDHIGNMRLLESLDFSRNHFHGPIPVSFSNLNFLSHLNLSYNNLTGRIPSSTQLQSFDKFSYIGNHLCGPPVTEDCSTNVETPPNATNEGSHVEESEGWFEKYGIYVSVVIGFVVGFWGVVAPLYFIRSWGLAYYEKVESIRLKLSAFRDRF</sequence>
<keyword evidence="4" id="KW-0433">Leucine-rich repeat</keyword>
<keyword evidence="7" id="KW-0677">Repeat</keyword>
<dbReference type="Pfam" id="PF13855">
    <property type="entry name" value="LRR_8"/>
    <property type="match status" value="2"/>
</dbReference>
<keyword evidence="5 12" id="KW-0812">Transmembrane</keyword>
<dbReference type="SUPFAM" id="SSF52047">
    <property type="entry name" value="RNI-like"/>
    <property type="match status" value="2"/>
</dbReference>
<accession>A0A6P5WUB0</accession>
<organism evidence="14 15">
    <name type="scientific">Durio zibethinus</name>
    <name type="common">Durian</name>
    <dbReference type="NCBI Taxonomy" id="66656"/>
    <lineage>
        <taxon>Eukaryota</taxon>
        <taxon>Viridiplantae</taxon>
        <taxon>Streptophyta</taxon>
        <taxon>Embryophyta</taxon>
        <taxon>Tracheophyta</taxon>
        <taxon>Spermatophyta</taxon>
        <taxon>Magnoliopsida</taxon>
        <taxon>eudicotyledons</taxon>
        <taxon>Gunneridae</taxon>
        <taxon>Pentapetalae</taxon>
        <taxon>rosids</taxon>
        <taxon>malvids</taxon>
        <taxon>Malvales</taxon>
        <taxon>Malvaceae</taxon>
        <taxon>Helicteroideae</taxon>
        <taxon>Durio</taxon>
    </lineage>
</organism>
<comment type="similarity">
    <text evidence="2">Belongs to the RLP family.</text>
</comment>
<dbReference type="Pfam" id="PF13516">
    <property type="entry name" value="LRR_6"/>
    <property type="match status" value="1"/>
</dbReference>
<reference evidence="15" key="1">
    <citation type="submission" date="2025-08" db="UniProtKB">
        <authorList>
            <consortium name="RefSeq"/>
        </authorList>
    </citation>
    <scope>IDENTIFICATION</scope>
    <source>
        <tissue evidence="15">Fruit stalk</tissue>
    </source>
</reference>
<dbReference type="AlphaFoldDB" id="A0A6P5WUB0"/>
<dbReference type="Gene3D" id="3.80.10.10">
    <property type="entry name" value="Ribonuclease Inhibitor"/>
    <property type="match status" value="4"/>
</dbReference>
<protein>
    <submittedName>
        <fullName evidence="15">Probable leucine-rich repeat receptor-like protein kinase At1g35710</fullName>
    </submittedName>
</protein>
<evidence type="ECO:0000256" key="10">
    <source>
        <dbReference type="ARBA" id="ARBA00023170"/>
    </source>
</evidence>
<dbReference type="InterPro" id="IPR003591">
    <property type="entry name" value="Leu-rich_rpt_typical-subtyp"/>
</dbReference>
<evidence type="ECO:0000256" key="3">
    <source>
        <dbReference type="ARBA" id="ARBA00022475"/>
    </source>
</evidence>
<dbReference type="Pfam" id="PF08263">
    <property type="entry name" value="LRRNT_2"/>
    <property type="match status" value="1"/>
</dbReference>
<evidence type="ECO:0000256" key="9">
    <source>
        <dbReference type="ARBA" id="ARBA00023136"/>
    </source>
</evidence>
<proteinExistence type="inferred from homology"/>
<evidence type="ECO:0000256" key="11">
    <source>
        <dbReference type="ARBA" id="ARBA00023180"/>
    </source>
</evidence>
<keyword evidence="8 12" id="KW-1133">Transmembrane helix</keyword>
<dbReference type="InterPro" id="IPR001611">
    <property type="entry name" value="Leu-rich_rpt"/>
</dbReference>
<dbReference type="InterPro" id="IPR013210">
    <property type="entry name" value="LRR_N_plant-typ"/>
</dbReference>
<dbReference type="SMART" id="SM00369">
    <property type="entry name" value="LRR_TYP"/>
    <property type="match status" value="11"/>
</dbReference>
<dbReference type="RefSeq" id="XP_022719086.1">
    <property type="nucleotide sequence ID" value="XM_022863351.1"/>
</dbReference>
<keyword evidence="14" id="KW-1185">Reference proteome</keyword>
<evidence type="ECO:0000259" key="13">
    <source>
        <dbReference type="Pfam" id="PF08263"/>
    </source>
</evidence>
<feature type="transmembrane region" description="Helical" evidence="12">
    <location>
        <begin position="964"/>
        <end position="988"/>
    </location>
</feature>
<dbReference type="FunFam" id="3.80.10.10:FF:000041">
    <property type="entry name" value="LRR receptor-like serine/threonine-protein kinase ERECTA"/>
    <property type="match status" value="1"/>
</dbReference>
<dbReference type="SUPFAM" id="SSF52058">
    <property type="entry name" value="L domain-like"/>
    <property type="match status" value="1"/>
</dbReference>
<keyword evidence="10" id="KW-0675">Receptor</keyword>
<dbReference type="PANTHER" id="PTHR48063">
    <property type="entry name" value="LRR RECEPTOR-LIKE KINASE"/>
    <property type="match status" value="1"/>
</dbReference>
<evidence type="ECO:0000256" key="4">
    <source>
        <dbReference type="ARBA" id="ARBA00022614"/>
    </source>
</evidence>
<keyword evidence="3" id="KW-1003">Cell membrane</keyword>
<dbReference type="InterPro" id="IPR032675">
    <property type="entry name" value="LRR_dom_sf"/>
</dbReference>
<dbReference type="FunFam" id="3.80.10.10:FF:000383">
    <property type="entry name" value="Leucine-rich repeat receptor protein kinase EMS1"/>
    <property type="match status" value="1"/>
</dbReference>
<evidence type="ECO:0000256" key="12">
    <source>
        <dbReference type="SAM" id="Phobius"/>
    </source>
</evidence>
<name>A0A6P5WUB0_DURZI</name>
<evidence type="ECO:0000256" key="7">
    <source>
        <dbReference type="ARBA" id="ARBA00022737"/>
    </source>
</evidence>